<keyword evidence="7" id="KW-0732">Signal</keyword>
<dbReference type="CDD" id="cd23507">
    <property type="entry name" value="hydrophobin_I"/>
    <property type="match status" value="1"/>
</dbReference>
<accession>A0A9P5U3S4</accession>
<evidence type="ECO:0000256" key="1">
    <source>
        <dbReference type="ARBA" id="ARBA00004191"/>
    </source>
</evidence>
<keyword evidence="9" id="KW-1185">Reference proteome</keyword>
<keyword evidence="5 7" id="KW-1015">Disulfide bond</keyword>
<dbReference type="GO" id="GO:0005199">
    <property type="term" value="F:structural constituent of cell wall"/>
    <property type="evidence" value="ECO:0007669"/>
    <property type="project" value="InterPro"/>
</dbReference>
<feature type="chain" id="PRO_5040544994" description="Hydrophobin" evidence="7">
    <location>
        <begin position="19"/>
        <end position="105"/>
    </location>
</feature>
<reference evidence="8" key="1">
    <citation type="submission" date="2020-11" db="EMBL/GenBank/DDBJ databases">
        <authorList>
            <consortium name="DOE Joint Genome Institute"/>
            <person name="Ahrendt S."/>
            <person name="Riley R."/>
            <person name="Andreopoulos W."/>
            <person name="Labutti K."/>
            <person name="Pangilinan J."/>
            <person name="Ruiz-Duenas F.J."/>
            <person name="Barrasa J.M."/>
            <person name="Sanchez-Garcia M."/>
            <person name="Camarero S."/>
            <person name="Miyauchi S."/>
            <person name="Serrano A."/>
            <person name="Linde D."/>
            <person name="Babiker R."/>
            <person name="Drula E."/>
            <person name="Ayuso-Fernandez I."/>
            <person name="Pacheco R."/>
            <person name="Padilla G."/>
            <person name="Ferreira P."/>
            <person name="Barriuso J."/>
            <person name="Kellner H."/>
            <person name="Castanera R."/>
            <person name="Alfaro M."/>
            <person name="Ramirez L."/>
            <person name="Pisabarro A.G."/>
            <person name="Kuo A."/>
            <person name="Tritt A."/>
            <person name="Lipzen A."/>
            <person name="He G."/>
            <person name="Yan M."/>
            <person name="Ng V."/>
            <person name="Cullen D."/>
            <person name="Martin F."/>
            <person name="Rosso M.-N."/>
            <person name="Henrissat B."/>
            <person name="Hibbett D."/>
            <person name="Martinez A.T."/>
            <person name="Grigoriev I.V."/>
        </authorList>
    </citation>
    <scope>NUCLEOTIDE SEQUENCE</scope>
    <source>
        <strain evidence="8">AH 40177</strain>
    </source>
</reference>
<evidence type="ECO:0000256" key="7">
    <source>
        <dbReference type="RuleBase" id="RU365009"/>
    </source>
</evidence>
<evidence type="ECO:0000256" key="2">
    <source>
        <dbReference type="ARBA" id="ARBA00010446"/>
    </source>
</evidence>
<comment type="caution">
    <text evidence="8">The sequence shown here is derived from an EMBL/GenBank/DDBJ whole genome shotgun (WGS) entry which is preliminary data.</text>
</comment>
<name>A0A9P5U3S4_9AGAR</name>
<evidence type="ECO:0000256" key="4">
    <source>
        <dbReference type="ARBA" id="ARBA00022525"/>
    </source>
</evidence>
<dbReference type="InterPro" id="IPR001338">
    <property type="entry name" value="Class_I_Hydrophobin"/>
</dbReference>
<dbReference type="Proteomes" id="UP000772434">
    <property type="component" value="Unassembled WGS sequence"/>
</dbReference>
<evidence type="ECO:0000313" key="9">
    <source>
        <dbReference type="Proteomes" id="UP000772434"/>
    </source>
</evidence>
<gene>
    <name evidence="8" type="ORF">BDP27DRAFT_1231148</name>
</gene>
<dbReference type="OrthoDB" id="4225815at2759"/>
<dbReference type="SMART" id="SM00075">
    <property type="entry name" value="HYDRO"/>
    <property type="match status" value="1"/>
</dbReference>
<evidence type="ECO:0000256" key="5">
    <source>
        <dbReference type="ARBA" id="ARBA00023157"/>
    </source>
</evidence>
<comment type="similarity">
    <text evidence="2 7">Belongs to the fungal hydrophobin family.</text>
</comment>
<dbReference type="EMBL" id="JADNRY010000133">
    <property type="protein sequence ID" value="KAF9064023.1"/>
    <property type="molecule type" value="Genomic_DNA"/>
</dbReference>
<dbReference type="AlphaFoldDB" id="A0A9P5U3S4"/>
<evidence type="ECO:0000256" key="6">
    <source>
        <dbReference type="ARBA" id="ARBA00093546"/>
    </source>
</evidence>
<keyword evidence="3 7" id="KW-0134">Cell wall</keyword>
<evidence type="ECO:0000256" key="3">
    <source>
        <dbReference type="ARBA" id="ARBA00022512"/>
    </source>
</evidence>
<evidence type="ECO:0000313" key="8">
    <source>
        <dbReference type="EMBL" id="KAF9064023.1"/>
    </source>
</evidence>
<dbReference type="GO" id="GO:0009277">
    <property type="term" value="C:fungal-type cell wall"/>
    <property type="evidence" value="ECO:0007669"/>
    <property type="project" value="InterPro"/>
</dbReference>
<keyword evidence="4 7" id="KW-0964">Secreted</keyword>
<protein>
    <recommendedName>
        <fullName evidence="7">Hydrophobin</fullName>
    </recommendedName>
</protein>
<organism evidence="8 9">
    <name type="scientific">Rhodocollybia butyracea</name>
    <dbReference type="NCBI Taxonomy" id="206335"/>
    <lineage>
        <taxon>Eukaryota</taxon>
        <taxon>Fungi</taxon>
        <taxon>Dikarya</taxon>
        <taxon>Basidiomycota</taxon>
        <taxon>Agaricomycotina</taxon>
        <taxon>Agaricomycetes</taxon>
        <taxon>Agaricomycetidae</taxon>
        <taxon>Agaricales</taxon>
        <taxon>Marasmiineae</taxon>
        <taxon>Omphalotaceae</taxon>
        <taxon>Rhodocollybia</taxon>
    </lineage>
</organism>
<dbReference type="Pfam" id="PF01185">
    <property type="entry name" value="Hydrophobin"/>
    <property type="match status" value="1"/>
</dbReference>
<sequence>MQLKLVFITATLGALAVATPSPRGEPASACNTGGIVCCNSITTASNPLAQTIIMLLGITVDPSVFVGLTCSPVDIAAPTCAANLVCCDNNTYDPLISIGCVPVSL</sequence>
<proteinExistence type="inferred from homology"/>
<feature type="signal peptide" evidence="7">
    <location>
        <begin position="1"/>
        <end position="18"/>
    </location>
</feature>
<comment type="subcellular location">
    <subcellularLocation>
        <location evidence="1 7">Secreted</location>
        <location evidence="1 7">Cell wall</location>
    </subcellularLocation>
</comment>
<comment type="subunit">
    <text evidence="6">Self-assembles to form functional amyloid fibrils called rodlets. Self-assembly into fibrillar rodlets occurs spontaneously at hydrophobic:hydrophilic interfaces and the rodlets further associate laterally to form amphipathic monolayers.</text>
</comment>